<proteinExistence type="predicted"/>
<organism evidence="3 4">
    <name type="scientific">Caerostris extrusa</name>
    <name type="common">Bark spider</name>
    <name type="synonym">Caerostris bankana</name>
    <dbReference type="NCBI Taxonomy" id="172846"/>
    <lineage>
        <taxon>Eukaryota</taxon>
        <taxon>Metazoa</taxon>
        <taxon>Ecdysozoa</taxon>
        <taxon>Arthropoda</taxon>
        <taxon>Chelicerata</taxon>
        <taxon>Arachnida</taxon>
        <taxon>Araneae</taxon>
        <taxon>Araneomorphae</taxon>
        <taxon>Entelegynae</taxon>
        <taxon>Araneoidea</taxon>
        <taxon>Araneidae</taxon>
        <taxon>Caerostris</taxon>
    </lineage>
</organism>
<sequence>MNSFGITLCVALLVLGVTSALPNQLMSSLKDMPDLTQAGEHDDGPESQRRWAWRSVRTSCTCVRQPPTAARRKTENGTAAQESAATSWDSSGIAAPHSHPNASGGVAGLNSRVVPN</sequence>
<dbReference type="AlphaFoldDB" id="A0AAV4SFT6"/>
<keyword evidence="4" id="KW-1185">Reference proteome</keyword>
<comment type="caution">
    <text evidence="3">The sequence shown here is derived from an EMBL/GenBank/DDBJ whole genome shotgun (WGS) entry which is preliminary data.</text>
</comment>
<name>A0AAV4SFT6_CAEEX</name>
<dbReference type="Proteomes" id="UP001054945">
    <property type="component" value="Unassembled WGS sequence"/>
</dbReference>
<reference evidence="3 4" key="1">
    <citation type="submission" date="2021-06" db="EMBL/GenBank/DDBJ databases">
        <title>Caerostris extrusa draft genome.</title>
        <authorList>
            <person name="Kono N."/>
            <person name="Arakawa K."/>
        </authorList>
    </citation>
    <scope>NUCLEOTIDE SEQUENCE [LARGE SCALE GENOMIC DNA]</scope>
</reference>
<evidence type="ECO:0000313" key="3">
    <source>
        <dbReference type="EMBL" id="GIY31854.1"/>
    </source>
</evidence>
<keyword evidence="2" id="KW-0732">Signal</keyword>
<feature type="chain" id="PRO_5043539936" evidence="2">
    <location>
        <begin position="21"/>
        <end position="116"/>
    </location>
</feature>
<evidence type="ECO:0000256" key="2">
    <source>
        <dbReference type="SAM" id="SignalP"/>
    </source>
</evidence>
<evidence type="ECO:0000256" key="1">
    <source>
        <dbReference type="SAM" id="MobiDB-lite"/>
    </source>
</evidence>
<feature type="compositionally biased region" description="Polar residues" evidence="1">
    <location>
        <begin position="76"/>
        <end position="90"/>
    </location>
</feature>
<feature type="region of interest" description="Disordered" evidence="1">
    <location>
        <begin position="63"/>
        <end position="116"/>
    </location>
</feature>
<protein>
    <submittedName>
        <fullName evidence="3">Uncharacterized protein</fullName>
    </submittedName>
</protein>
<feature type="region of interest" description="Disordered" evidence="1">
    <location>
        <begin position="32"/>
        <end position="51"/>
    </location>
</feature>
<feature type="signal peptide" evidence="2">
    <location>
        <begin position="1"/>
        <end position="20"/>
    </location>
</feature>
<evidence type="ECO:0000313" key="4">
    <source>
        <dbReference type="Proteomes" id="UP001054945"/>
    </source>
</evidence>
<accession>A0AAV4SFT6</accession>
<dbReference type="EMBL" id="BPLR01009428">
    <property type="protein sequence ID" value="GIY31854.1"/>
    <property type="molecule type" value="Genomic_DNA"/>
</dbReference>
<gene>
    <name evidence="3" type="ORF">CEXT_91141</name>
</gene>
<feature type="compositionally biased region" description="Basic and acidic residues" evidence="1">
    <location>
        <begin position="39"/>
        <end position="49"/>
    </location>
</feature>